<dbReference type="Proteomes" id="UP001201873">
    <property type="component" value="Unassembled WGS sequence"/>
</dbReference>
<reference evidence="4 5" key="1">
    <citation type="submission" date="2022-04" db="EMBL/GenBank/DDBJ databases">
        <title>Genome diversity in the genus Frankia.</title>
        <authorList>
            <person name="Carlos-Shanley C."/>
            <person name="Hahn D."/>
        </authorList>
    </citation>
    <scope>NUCLEOTIDE SEQUENCE [LARGE SCALE GENOMIC DNA]</scope>
    <source>
        <strain evidence="4 5">Ag45/Mut15</strain>
    </source>
</reference>
<feature type="transmembrane region" description="Helical" evidence="2">
    <location>
        <begin position="37"/>
        <end position="56"/>
    </location>
</feature>
<dbReference type="EMBL" id="JALKFT010000007">
    <property type="protein sequence ID" value="MCK9876056.1"/>
    <property type="molecule type" value="Genomic_DNA"/>
</dbReference>
<feature type="compositionally biased region" description="Low complexity" evidence="1">
    <location>
        <begin position="428"/>
        <end position="440"/>
    </location>
</feature>
<evidence type="ECO:0000256" key="1">
    <source>
        <dbReference type="SAM" id="MobiDB-lite"/>
    </source>
</evidence>
<dbReference type="RefSeq" id="WP_248824406.1">
    <property type="nucleotide sequence ID" value="NZ_JALKFT010000007.1"/>
</dbReference>
<name>A0ABT0JWY5_9ACTN</name>
<evidence type="ECO:0000313" key="5">
    <source>
        <dbReference type="Proteomes" id="UP001201873"/>
    </source>
</evidence>
<keyword evidence="5" id="KW-1185">Reference proteome</keyword>
<dbReference type="PANTHER" id="PTHR34351:SF1">
    <property type="entry name" value="SLR1927 PROTEIN"/>
    <property type="match status" value="1"/>
</dbReference>
<protein>
    <submittedName>
        <fullName evidence="4">DUF58 domain-containing protein</fullName>
    </submittedName>
</protein>
<sequence length="487" mass="49877">MRDFVAALRGLTIRGRSFLAAGAACVVSAVLLGEQDLLRIGILLACLPILAAAVVCRTRYRLSCTRRLEPRRVTAGDRVAVRIQLENVSRSASSVLLVEDTAGSGLGGGARFVLDRIEPGGRRDLTYALRATTRGRYQIGPMAIRLGDPFGLCELTRSFRSLDELVVAPALERLPRTLPRGSASQRAEQRRVSGLVGEDETTTRPYRPGDDLRRVHWKTTARSGEMMVRREEHPHTSAATLLLDSRAQAWPGSPGFTGAPGSDAFEWAIGAVGGIGMHLARGGHRVRLITDRGPVTTIAGTALSGLLDELSTLSPAQTASLRPALAAVRRPGAGAGAGQGGMIVAVLGHADSTLATALCGLRPTGAPAIAVLLDVTSWDPGAAPESAAGDLVAVRGILSRAGWAVLVAPRGARLAALWPGAGGAARGPAAASGRLGATATGAGGPGRPGDLPGRGVAAGRDGAVGPSVSPGRGAPAVPGLRGAAVGR</sequence>
<organism evidence="4 5">
    <name type="scientific">Frankia umida</name>
    <dbReference type="NCBI Taxonomy" id="573489"/>
    <lineage>
        <taxon>Bacteria</taxon>
        <taxon>Bacillati</taxon>
        <taxon>Actinomycetota</taxon>
        <taxon>Actinomycetes</taxon>
        <taxon>Frankiales</taxon>
        <taxon>Frankiaceae</taxon>
        <taxon>Frankia</taxon>
    </lineage>
</organism>
<feature type="region of interest" description="Disordered" evidence="1">
    <location>
        <begin position="179"/>
        <end position="211"/>
    </location>
</feature>
<keyword evidence="2" id="KW-0812">Transmembrane</keyword>
<gene>
    <name evidence="4" type="ORF">MXD59_09755</name>
</gene>
<evidence type="ECO:0000256" key="2">
    <source>
        <dbReference type="SAM" id="Phobius"/>
    </source>
</evidence>
<feature type="region of interest" description="Disordered" evidence="1">
    <location>
        <begin position="428"/>
        <end position="487"/>
    </location>
</feature>
<dbReference type="InterPro" id="IPR002881">
    <property type="entry name" value="DUF58"/>
</dbReference>
<proteinExistence type="predicted"/>
<feature type="transmembrane region" description="Helical" evidence="2">
    <location>
        <begin position="12"/>
        <end position="31"/>
    </location>
</feature>
<accession>A0ABT0JWY5</accession>
<dbReference type="PANTHER" id="PTHR34351">
    <property type="entry name" value="SLR1927 PROTEIN-RELATED"/>
    <property type="match status" value="1"/>
</dbReference>
<feature type="compositionally biased region" description="Low complexity" evidence="1">
    <location>
        <begin position="448"/>
        <end position="465"/>
    </location>
</feature>
<feature type="domain" description="DUF58" evidence="3">
    <location>
        <begin position="203"/>
        <end position="293"/>
    </location>
</feature>
<evidence type="ECO:0000259" key="3">
    <source>
        <dbReference type="Pfam" id="PF01882"/>
    </source>
</evidence>
<comment type="caution">
    <text evidence="4">The sequence shown here is derived from an EMBL/GenBank/DDBJ whole genome shotgun (WGS) entry which is preliminary data.</text>
</comment>
<evidence type="ECO:0000313" key="4">
    <source>
        <dbReference type="EMBL" id="MCK9876056.1"/>
    </source>
</evidence>
<keyword evidence="2" id="KW-1133">Transmembrane helix</keyword>
<keyword evidence="2" id="KW-0472">Membrane</keyword>
<dbReference type="Pfam" id="PF01882">
    <property type="entry name" value="DUF58"/>
    <property type="match status" value="1"/>
</dbReference>